<dbReference type="EMBL" id="GBRH01281174">
    <property type="protein sequence ID" value="JAD16721.1"/>
    <property type="molecule type" value="Transcribed_RNA"/>
</dbReference>
<protein>
    <submittedName>
        <fullName evidence="1">Uncharacterized protein</fullName>
    </submittedName>
</protein>
<reference evidence="1" key="2">
    <citation type="journal article" date="2015" name="Data Brief">
        <title>Shoot transcriptome of the giant reed, Arundo donax.</title>
        <authorList>
            <person name="Barrero R.A."/>
            <person name="Guerrero F.D."/>
            <person name="Moolhuijzen P."/>
            <person name="Goolsby J.A."/>
            <person name="Tidwell J."/>
            <person name="Bellgard S.E."/>
            <person name="Bellgard M.I."/>
        </authorList>
    </citation>
    <scope>NUCLEOTIDE SEQUENCE</scope>
    <source>
        <tissue evidence="1">Shoot tissue taken approximately 20 cm above the soil surface</tissue>
    </source>
</reference>
<reference evidence="1" key="1">
    <citation type="submission" date="2014-09" db="EMBL/GenBank/DDBJ databases">
        <authorList>
            <person name="Magalhaes I.L.F."/>
            <person name="Oliveira U."/>
            <person name="Santos F.R."/>
            <person name="Vidigal T.H.D.A."/>
            <person name="Brescovit A.D."/>
            <person name="Santos A.J."/>
        </authorList>
    </citation>
    <scope>NUCLEOTIDE SEQUENCE</scope>
    <source>
        <tissue evidence="1">Shoot tissue taken approximately 20 cm above the soil surface</tissue>
    </source>
</reference>
<proteinExistence type="predicted"/>
<accession>A0A0A8XS87</accession>
<sequence>MIQEVVNISNIWMSPTLAFVSGRMQQSKVLFRQILD</sequence>
<dbReference type="AlphaFoldDB" id="A0A0A8XS87"/>
<evidence type="ECO:0000313" key="1">
    <source>
        <dbReference type="EMBL" id="JAD16721.1"/>
    </source>
</evidence>
<name>A0A0A8XS87_ARUDO</name>
<organism evidence="1">
    <name type="scientific">Arundo donax</name>
    <name type="common">Giant reed</name>
    <name type="synonym">Donax arundinaceus</name>
    <dbReference type="NCBI Taxonomy" id="35708"/>
    <lineage>
        <taxon>Eukaryota</taxon>
        <taxon>Viridiplantae</taxon>
        <taxon>Streptophyta</taxon>
        <taxon>Embryophyta</taxon>
        <taxon>Tracheophyta</taxon>
        <taxon>Spermatophyta</taxon>
        <taxon>Magnoliopsida</taxon>
        <taxon>Liliopsida</taxon>
        <taxon>Poales</taxon>
        <taxon>Poaceae</taxon>
        <taxon>PACMAD clade</taxon>
        <taxon>Arundinoideae</taxon>
        <taxon>Arundineae</taxon>
        <taxon>Arundo</taxon>
    </lineage>
</organism>